<dbReference type="Pfam" id="PF11813">
    <property type="entry name" value="DUF3334"/>
    <property type="match status" value="1"/>
</dbReference>
<dbReference type="Proteomes" id="UP000235731">
    <property type="component" value="Unassembled WGS sequence"/>
</dbReference>
<gene>
    <name evidence="2" type="ORF">C0197_05410</name>
</gene>
<organism evidence="2 3">
    <name type="scientific">Caldimicrobium thiodismutans</name>
    <dbReference type="NCBI Taxonomy" id="1653476"/>
    <lineage>
        <taxon>Bacteria</taxon>
        <taxon>Pseudomonadati</taxon>
        <taxon>Thermodesulfobacteriota</taxon>
        <taxon>Thermodesulfobacteria</taxon>
        <taxon>Thermodesulfobacteriales</taxon>
        <taxon>Thermodesulfobacteriaceae</taxon>
        <taxon>Caldimicrobium</taxon>
    </lineage>
</organism>
<comment type="caution">
    <text evidence="2">The sequence shown here is derived from an EMBL/GenBank/DDBJ whole genome shotgun (WGS) entry which is preliminary data.</text>
</comment>
<sequence length="199" mass="22490">MKENISQTLIELSRLLAETIKEVIKTASNSSVKVSPTLQKINFVALRPDLGAFVEFYGDYNGLFSMNFSKEAAFELYQKTMKFLGLPEEEISKDPLSDEVKNFIGEMVNQIIGNFRNKVEQKYGLSAVNNQPMAITIARTIVIYIETSVNNTNALKISLRTESGHSFYAELSLEQTEFIPFKESSSDEESVEALLEKFF</sequence>
<keyword evidence="1" id="KW-0145">Chemotaxis</keyword>
<dbReference type="AlphaFoldDB" id="A0A2N7PIP3"/>
<evidence type="ECO:0000313" key="2">
    <source>
        <dbReference type="EMBL" id="PMP61576.1"/>
    </source>
</evidence>
<dbReference type="SUPFAM" id="SSF103039">
    <property type="entry name" value="CheC-like"/>
    <property type="match status" value="1"/>
</dbReference>
<protein>
    <recommendedName>
        <fullName evidence="4">Chemotaxis protein CheX</fullName>
    </recommendedName>
</protein>
<evidence type="ECO:0000256" key="1">
    <source>
        <dbReference type="ARBA" id="ARBA00022500"/>
    </source>
</evidence>
<accession>A0A2N7PIP3</accession>
<dbReference type="InterPro" id="IPR028976">
    <property type="entry name" value="CheC-like_sf"/>
</dbReference>
<dbReference type="InterPro" id="IPR024513">
    <property type="entry name" value="DUF3334"/>
</dbReference>
<dbReference type="Gene3D" id="3.40.1550.10">
    <property type="entry name" value="CheC-like"/>
    <property type="match status" value="1"/>
</dbReference>
<dbReference type="EMBL" id="PNIE01000079">
    <property type="protein sequence ID" value="PMP61576.1"/>
    <property type="molecule type" value="Genomic_DNA"/>
</dbReference>
<evidence type="ECO:0008006" key="4">
    <source>
        <dbReference type="Google" id="ProtNLM"/>
    </source>
</evidence>
<name>A0A2N7PIP3_9BACT</name>
<evidence type="ECO:0000313" key="3">
    <source>
        <dbReference type="Proteomes" id="UP000235731"/>
    </source>
</evidence>
<proteinExistence type="predicted"/>
<dbReference type="GO" id="GO:0006935">
    <property type="term" value="P:chemotaxis"/>
    <property type="evidence" value="ECO:0007669"/>
    <property type="project" value="UniProtKB-KW"/>
</dbReference>
<reference evidence="2 3" key="1">
    <citation type="submission" date="2018-01" db="EMBL/GenBank/DDBJ databases">
        <title>Metagenomic assembled genomes from two thermal pools in the Uzon Caldera, Kamchatka, Russia.</title>
        <authorList>
            <person name="Wilkins L."/>
            <person name="Ettinger C."/>
        </authorList>
    </citation>
    <scope>NUCLEOTIDE SEQUENCE [LARGE SCALE GENOMIC DNA]</scope>
    <source>
        <strain evidence="2">ZAV-15</strain>
    </source>
</reference>